<evidence type="ECO:0000256" key="2">
    <source>
        <dbReference type="ARBA" id="ARBA00023125"/>
    </source>
</evidence>
<dbReference type="CDD" id="cd07377">
    <property type="entry name" value="WHTH_GntR"/>
    <property type="match status" value="1"/>
</dbReference>
<dbReference type="AlphaFoldDB" id="B5MAB3"/>
<dbReference type="GO" id="GO:0003700">
    <property type="term" value="F:DNA-binding transcription factor activity"/>
    <property type="evidence" value="ECO:0007669"/>
    <property type="project" value="InterPro"/>
</dbReference>
<keyword evidence="2" id="KW-0238">DNA-binding</keyword>
<dbReference type="Gene3D" id="1.20.120.530">
    <property type="entry name" value="GntR ligand-binding domain-like"/>
    <property type="match status" value="1"/>
</dbReference>
<dbReference type="PANTHER" id="PTHR43537">
    <property type="entry name" value="TRANSCRIPTIONAL REGULATOR, GNTR FAMILY"/>
    <property type="match status" value="1"/>
</dbReference>
<dbReference type="Pfam" id="PF07729">
    <property type="entry name" value="FCD"/>
    <property type="match status" value="1"/>
</dbReference>
<reference evidence="5" key="2">
    <citation type="submission" date="2008-08" db="EMBL/GenBank/DDBJ databases">
        <title>Analysis of genes encoding degradation of pyridine and pyridinols.</title>
        <authorList>
            <person name="Gasparaviciute R."/>
        </authorList>
    </citation>
    <scope>NUCLEOTIDE SEQUENCE</scope>
    <source>
        <strain evidence="5">PY11</strain>
    </source>
</reference>
<evidence type="ECO:0000259" key="4">
    <source>
        <dbReference type="PROSITE" id="PS50949"/>
    </source>
</evidence>
<dbReference type="SUPFAM" id="SSF46785">
    <property type="entry name" value="Winged helix' DNA-binding domain"/>
    <property type="match status" value="1"/>
</dbReference>
<dbReference type="GO" id="GO:0003677">
    <property type="term" value="F:DNA binding"/>
    <property type="evidence" value="ECO:0007669"/>
    <property type="project" value="UniProtKB-KW"/>
</dbReference>
<dbReference type="InterPro" id="IPR036390">
    <property type="entry name" value="WH_DNA-bd_sf"/>
</dbReference>
<dbReference type="EMBL" id="FM202432">
    <property type="protein sequence ID" value="CAR47841.1"/>
    <property type="molecule type" value="Genomic_DNA"/>
</dbReference>
<dbReference type="SUPFAM" id="SSF48008">
    <property type="entry name" value="GntR ligand-binding domain-like"/>
    <property type="match status" value="1"/>
</dbReference>
<dbReference type="SMART" id="SM00895">
    <property type="entry name" value="FCD"/>
    <property type="match status" value="1"/>
</dbReference>
<dbReference type="SMART" id="SM00345">
    <property type="entry name" value="HTH_GNTR"/>
    <property type="match status" value="1"/>
</dbReference>
<keyword evidence="1" id="KW-0805">Transcription regulation</keyword>
<feature type="domain" description="HTH gntR-type" evidence="4">
    <location>
        <begin position="16"/>
        <end position="84"/>
    </location>
</feature>
<organism evidence="5">
    <name type="scientific">Rhodococcus sp. PY11</name>
    <dbReference type="NCBI Taxonomy" id="551544"/>
    <lineage>
        <taxon>Bacteria</taxon>
        <taxon>Bacillati</taxon>
        <taxon>Actinomycetota</taxon>
        <taxon>Actinomycetes</taxon>
        <taxon>Mycobacteriales</taxon>
        <taxon>Nocardiaceae</taxon>
        <taxon>Rhodococcus</taxon>
    </lineage>
</organism>
<protein>
    <submittedName>
        <fullName evidence="5">Putative transcriptional regulator, FadR family</fullName>
    </submittedName>
</protein>
<dbReference type="PROSITE" id="PS50949">
    <property type="entry name" value="HTH_GNTR"/>
    <property type="match status" value="1"/>
</dbReference>
<reference evidence="5" key="1">
    <citation type="submission" date="2008-04" db="EMBL/GenBank/DDBJ databases">
        <title>Cloning and characterization of genes for the degradation of 2-hydroxypyridine of Rhodococcus sp. strain PY11.</title>
        <authorList>
            <person name="Gasparaviciute R."/>
            <person name="Rutkiene R."/>
            <person name="Casaite V."/>
            <person name="Meskiene R."/>
            <person name="Kutanovas S."/>
            <person name="Meskys R."/>
        </authorList>
    </citation>
    <scope>NUCLEOTIDE SEQUENCE</scope>
    <source>
        <strain evidence="5">PY11</strain>
    </source>
</reference>
<accession>B5MAB3</accession>
<dbReference type="InterPro" id="IPR000524">
    <property type="entry name" value="Tscrpt_reg_HTH_GntR"/>
</dbReference>
<keyword evidence="3" id="KW-0804">Transcription</keyword>
<dbReference type="PANTHER" id="PTHR43537:SF5">
    <property type="entry name" value="UXU OPERON TRANSCRIPTIONAL REGULATOR"/>
    <property type="match status" value="1"/>
</dbReference>
<evidence type="ECO:0000256" key="3">
    <source>
        <dbReference type="ARBA" id="ARBA00023163"/>
    </source>
</evidence>
<evidence type="ECO:0000256" key="1">
    <source>
        <dbReference type="ARBA" id="ARBA00023015"/>
    </source>
</evidence>
<dbReference type="InterPro" id="IPR011711">
    <property type="entry name" value="GntR_C"/>
</dbReference>
<proteinExistence type="predicted"/>
<dbReference type="InterPro" id="IPR008920">
    <property type="entry name" value="TF_FadR/GntR_C"/>
</dbReference>
<sequence>MSTKTTTAEFTAVKLGRVSRQVVEQFQEKVRAGHLKPGDRLPPERELAVQFGVGRNSMREALRELDLLGLVTSRHGEGTFVAVPSAEALMAPFRAVIELSSTAGDSVMEFRRVFEPGVAALAATNLTDAGRDLLYAALVEFENRVAAGDDTVVGADADFHLMTGHATGNPTVIGVHTALYALLKDFRSNLSRSSYAPSDTAVAGHRLIYEAILARDPDAAAAAMREHLDDVSGALDHIC</sequence>
<dbReference type="Pfam" id="PF00392">
    <property type="entry name" value="GntR"/>
    <property type="match status" value="1"/>
</dbReference>
<evidence type="ECO:0000313" key="5">
    <source>
        <dbReference type="EMBL" id="CAR47841.1"/>
    </source>
</evidence>
<dbReference type="InterPro" id="IPR036388">
    <property type="entry name" value="WH-like_DNA-bd_sf"/>
</dbReference>
<dbReference type="Gene3D" id="1.10.10.10">
    <property type="entry name" value="Winged helix-like DNA-binding domain superfamily/Winged helix DNA-binding domain"/>
    <property type="match status" value="1"/>
</dbReference>
<name>B5MAB3_9NOCA</name>
<gene>
    <name evidence="5" type="primary">hpoR3</name>
</gene>
<dbReference type="PRINTS" id="PR00035">
    <property type="entry name" value="HTHGNTR"/>
</dbReference>